<dbReference type="GO" id="GO:0005886">
    <property type="term" value="C:plasma membrane"/>
    <property type="evidence" value="ECO:0007669"/>
    <property type="project" value="TreeGrafter"/>
</dbReference>
<gene>
    <name evidence="2" type="ORF">Pla110_12380</name>
</gene>
<feature type="transmembrane region" description="Helical" evidence="1">
    <location>
        <begin position="162"/>
        <end position="186"/>
    </location>
</feature>
<keyword evidence="1" id="KW-0812">Transmembrane</keyword>
<dbReference type="PANTHER" id="PTHR34989">
    <property type="entry name" value="PROTEIN HDED"/>
    <property type="match status" value="1"/>
</dbReference>
<name>A0A518CJY9_9PLAN</name>
<keyword evidence="1" id="KW-1133">Transmembrane helix</keyword>
<feature type="transmembrane region" description="Helical" evidence="1">
    <location>
        <begin position="105"/>
        <end position="128"/>
    </location>
</feature>
<feature type="transmembrane region" description="Helical" evidence="1">
    <location>
        <begin position="80"/>
        <end position="99"/>
    </location>
</feature>
<feature type="transmembrane region" description="Helical" evidence="1">
    <location>
        <begin position="135"/>
        <end position="156"/>
    </location>
</feature>
<evidence type="ECO:0000313" key="3">
    <source>
        <dbReference type="Proteomes" id="UP000317178"/>
    </source>
</evidence>
<dbReference type="KEGG" id="plon:Pla110_12380"/>
<keyword evidence="3" id="KW-1185">Reference proteome</keyword>
<organism evidence="2 3">
    <name type="scientific">Polystyrenella longa</name>
    <dbReference type="NCBI Taxonomy" id="2528007"/>
    <lineage>
        <taxon>Bacteria</taxon>
        <taxon>Pseudomonadati</taxon>
        <taxon>Planctomycetota</taxon>
        <taxon>Planctomycetia</taxon>
        <taxon>Planctomycetales</taxon>
        <taxon>Planctomycetaceae</taxon>
        <taxon>Polystyrenella</taxon>
    </lineage>
</organism>
<feature type="transmembrane region" description="Helical" evidence="1">
    <location>
        <begin position="24"/>
        <end position="44"/>
    </location>
</feature>
<sequence>MSQDNQLSMNSLHLVGAEELGKRWGWFLGLGILLVVLGVIALGASVTMTLATMVFIGWLMIIGGILQTVHAFTCKAWSGFFIDLLSGILYTVIGFMIVANPGSTAITLTLLIAMFLIFGGLFRIIVAIAVRYQNWVWLLLNGVVSLILGIAIWQQWPLSGLWVIGVFVGIDMLLNGWSLVMLAFAAKSLQSEEPQA</sequence>
<keyword evidence="1" id="KW-0472">Membrane</keyword>
<dbReference type="InterPro" id="IPR052712">
    <property type="entry name" value="Acid_resist_chaperone_HdeD"/>
</dbReference>
<dbReference type="Pfam" id="PF03729">
    <property type="entry name" value="DUF308"/>
    <property type="match status" value="1"/>
</dbReference>
<dbReference type="Proteomes" id="UP000317178">
    <property type="component" value="Chromosome"/>
</dbReference>
<evidence type="ECO:0000256" key="1">
    <source>
        <dbReference type="SAM" id="Phobius"/>
    </source>
</evidence>
<dbReference type="EMBL" id="CP036281">
    <property type="protein sequence ID" value="QDU79527.1"/>
    <property type="molecule type" value="Genomic_DNA"/>
</dbReference>
<reference evidence="2 3" key="1">
    <citation type="submission" date="2019-02" db="EMBL/GenBank/DDBJ databases">
        <title>Deep-cultivation of Planctomycetes and their phenomic and genomic characterization uncovers novel biology.</title>
        <authorList>
            <person name="Wiegand S."/>
            <person name="Jogler M."/>
            <person name="Boedeker C."/>
            <person name="Pinto D."/>
            <person name="Vollmers J."/>
            <person name="Rivas-Marin E."/>
            <person name="Kohn T."/>
            <person name="Peeters S.H."/>
            <person name="Heuer A."/>
            <person name="Rast P."/>
            <person name="Oberbeckmann S."/>
            <person name="Bunk B."/>
            <person name="Jeske O."/>
            <person name="Meyerdierks A."/>
            <person name="Storesund J.E."/>
            <person name="Kallscheuer N."/>
            <person name="Luecker S."/>
            <person name="Lage O.M."/>
            <person name="Pohl T."/>
            <person name="Merkel B.J."/>
            <person name="Hornburger P."/>
            <person name="Mueller R.-W."/>
            <person name="Bruemmer F."/>
            <person name="Labrenz M."/>
            <person name="Spormann A.M."/>
            <person name="Op den Camp H."/>
            <person name="Overmann J."/>
            <person name="Amann R."/>
            <person name="Jetten M.S.M."/>
            <person name="Mascher T."/>
            <person name="Medema M.H."/>
            <person name="Devos D.P."/>
            <person name="Kaster A.-K."/>
            <person name="Ovreas L."/>
            <person name="Rohde M."/>
            <person name="Galperin M.Y."/>
            <person name="Jogler C."/>
        </authorList>
    </citation>
    <scope>NUCLEOTIDE SEQUENCE [LARGE SCALE GENOMIC DNA]</scope>
    <source>
        <strain evidence="2 3">Pla110</strain>
    </source>
</reference>
<accession>A0A518CJY9</accession>
<dbReference type="RefSeq" id="WP_197440536.1">
    <property type="nucleotide sequence ID" value="NZ_CP036281.1"/>
</dbReference>
<dbReference type="AlphaFoldDB" id="A0A518CJY9"/>
<dbReference type="PANTHER" id="PTHR34989:SF1">
    <property type="entry name" value="PROTEIN HDED"/>
    <property type="match status" value="1"/>
</dbReference>
<feature type="transmembrane region" description="Helical" evidence="1">
    <location>
        <begin position="50"/>
        <end position="73"/>
    </location>
</feature>
<proteinExistence type="predicted"/>
<dbReference type="InterPro" id="IPR005325">
    <property type="entry name" value="DUF308_memb"/>
</dbReference>
<evidence type="ECO:0000313" key="2">
    <source>
        <dbReference type="EMBL" id="QDU79527.1"/>
    </source>
</evidence>
<protein>
    <submittedName>
        <fullName evidence="2">Acid-resistance membrane protein</fullName>
    </submittedName>
</protein>